<dbReference type="Pfam" id="PF08268">
    <property type="entry name" value="FBA_3"/>
    <property type="match status" value="1"/>
</dbReference>
<protein>
    <recommendedName>
        <fullName evidence="1">F-box associated beta-propeller type 3 domain-containing protein</fullName>
    </recommendedName>
</protein>
<feature type="domain" description="F-box associated beta-propeller type 3" evidence="1">
    <location>
        <begin position="8"/>
        <end position="286"/>
    </location>
</feature>
<dbReference type="InterPro" id="IPR017451">
    <property type="entry name" value="F-box-assoc_interact_dom"/>
</dbReference>
<dbReference type="Proteomes" id="UP001642360">
    <property type="component" value="Unassembled WGS sequence"/>
</dbReference>
<dbReference type="NCBIfam" id="TIGR01640">
    <property type="entry name" value="F_box_assoc_1"/>
    <property type="match status" value="1"/>
</dbReference>
<proteinExistence type="predicted"/>
<keyword evidence="3" id="KW-1185">Reference proteome</keyword>
<name>A0ABC8SRQ6_9AQUA</name>
<comment type="caution">
    <text evidence="2">The sequence shown here is derived from an EMBL/GenBank/DDBJ whole genome shotgun (WGS) entry which is preliminary data.</text>
</comment>
<dbReference type="EMBL" id="CAUOFW020002981">
    <property type="protein sequence ID" value="CAK9157347.1"/>
    <property type="molecule type" value="Genomic_DNA"/>
</dbReference>
<sequence length="312" mass="35665">MENRVSQAFTVPSKTVFDGLSESINGWVCWDKFGPAGVNSEFIYICNPSTRDLIKLPIAPPTWIFNSYHFGFDPCSQEFKVLNIQIPFSDSLGTNDELSFWIFTLGGNSWRRIHPALPSDFGHNEVCLFGQLGNCVCLNGALHWIWTYKTTKSILVFNLRDENFCLIRIPNIRMSLGGKNFVLLQVDGHLVVLCYKSNFLNYETKDAAVLDPAVWTLEDYQDEVWIKDTLSCPYKTWWQRQYATIPAAGKILLIGSPLAVAGPLRNHHLKVLCYDPKQRSILGFQLPKLYEWRDFHIDGAISYTESICHPFL</sequence>
<gene>
    <name evidence="2" type="ORF">ILEXP_LOCUS25899</name>
</gene>
<dbReference type="PANTHER" id="PTHR31111">
    <property type="entry name" value="BNAA05G37150D PROTEIN-RELATED"/>
    <property type="match status" value="1"/>
</dbReference>
<evidence type="ECO:0000259" key="1">
    <source>
        <dbReference type="Pfam" id="PF08268"/>
    </source>
</evidence>
<evidence type="ECO:0000313" key="2">
    <source>
        <dbReference type="EMBL" id="CAK9157347.1"/>
    </source>
</evidence>
<dbReference type="AlphaFoldDB" id="A0ABC8SRQ6"/>
<organism evidence="2 3">
    <name type="scientific">Ilex paraguariensis</name>
    <name type="common">yerba mate</name>
    <dbReference type="NCBI Taxonomy" id="185542"/>
    <lineage>
        <taxon>Eukaryota</taxon>
        <taxon>Viridiplantae</taxon>
        <taxon>Streptophyta</taxon>
        <taxon>Embryophyta</taxon>
        <taxon>Tracheophyta</taxon>
        <taxon>Spermatophyta</taxon>
        <taxon>Magnoliopsida</taxon>
        <taxon>eudicotyledons</taxon>
        <taxon>Gunneridae</taxon>
        <taxon>Pentapetalae</taxon>
        <taxon>asterids</taxon>
        <taxon>campanulids</taxon>
        <taxon>Aquifoliales</taxon>
        <taxon>Aquifoliaceae</taxon>
        <taxon>Ilex</taxon>
    </lineage>
</organism>
<reference evidence="2 3" key="1">
    <citation type="submission" date="2024-02" db="EMBL/GenBank/DDBJ databases">
        <authorList>
            <person name="Vignale AGUSTIN F."/>
            <person name="Sosa J E."/>
            <person name="Modenutti C."/>
        </authorList>
    </citation>
    <scope>NUCLEOTIDE SEQUENCE [LARGE SCALE GENOMIC DNA]</scope>
</reference>
<evidence type="ECO:0000313" key="3">
    <source>
        <dbReference type="Proteomes" id="UP001642360"/>
    </source>
</evidence>
<dbReference type="InterPro" id="IPR013187">
    <property type="entry name" value="F-box-assoc_dom_typ3"/>
</dbReference>
<accession>A0ABC8SRQ6</accession>
<dbReference type="PANTHER" id="PTHR31111:SF125">
    <property type="entry name" value="F-BOX PROTEIN CPR30-LIKE"/>
    <property type="match status" value="1"/>
</dbReference>